<dbReference type="Gene3D" id="3.40.50.300">
    <property type="entry name" value="P-loop containing nucleotide triphosphate hydrolases"/>
    <property type="match status" value="1"/>
</dbReference>
<sequence>MTELSKENIPWVEKYRPTHFDKIVLDPMNRKIFNNIIETGYFPNLLFYGPPGTGKTTTIMNLIQEYQKKYIINNRGTVIHLNASDERGIDIIRNQILQFVKSKNFFDKGLKFVILDEVDYMTKNAQQALKYLLQSTNYNVRFCLICNYISKIDESLKNEFISIRFNQLPKSDIYSFIKAIAENEQLTISDEVIDSIQRLFYSDIRSMINFIQLHQNIIEWEANIITNKTWESIDELLTTESEGSEKEIILLIHQISVQYNIDKKNILKQYFDYVIRNKPEKITSSFLNVVEVVVHSNASNMNHILQYFANAL</sequence>
<dbReference type="Gene3D" id="1.10.8.60">
    <property type="match status" value="1"/>
</dbReference>
<dbReference type="GO" id="GO:0005634">
    <property type="term" value="C:nucleus"/>
    <property type="evidence" value="ECO:0007669"/>
    <property type="project" value="TreeGrafter"/>
</dbReference>
<name>A0A6C0I3D9_9ZZZZ</name>
<dbReference type="InterPro" id="IPR003959">
    <property type="entry name" value="ATPase_AAA_core"/>
</dbReference>
<reference evidence="5" key="1">
    <citation type="journal article" date="2020" name="Nature">
        <title>Giant virus diversity and host interactions through global metagenomics.</title>
        <authorList>
            <person name="Schulz F."/>
            <person name="Roux S."/>
            <person name="Paez-Espino D."/>
            <person name="Jungbluth S."/>
            <person name="Walsh D.A."/>
            <person name="Denef V.J."/>
            <person name="McMahon K.D."/>
            <person name="Konstantinidis K.T."/>
            <person name="Eloe-Fadrosh E.A."/>
            <person name="Kyrpides N.C."/>
            <person name="Woyke T."/>
        </authorList>
    </citation>
    <scope>NUCLEOTIDE SEQUENCE</scope>
    <source>
        <strain evidence="5">GVMAG-M-3300023184-190</strain>
    </source>
</reference>
<dbReference type="GO" id="GO:0016887">
    <property type="term" value="F:ATP hydrolysis activity"/>
    <property type="evidence" value="ECO:0007669"/>
    <property type="project" value="InterPro"/>
</dbReference>
<keyword evidence="1" id="KW-0235">DNA replication</keyword>
<dbReference type="InterPro" id="IPR003593">
    <property type="entry name" value="AAA+_ATPase"/>
</dbReference>
<dbReference type="InterPro" id="IPR027417">
    <property type="entry name" value="P-loop_NTPase"/>
</dbReference>
<dbReference type="PANTHER" id="PTHR11669">
    <property type="entry name" value="REPLICATION FACTOR C / DNA POLYMERASE III GAMMA-TAU SUBUNIT"/>
    <property type="match status" value="1"/>
</dbReference>
<evidence type="ECO:0000256" key="1">
    <source>
        <dbReference type="ARBA" id="ARBA00022705"/>
    </source>
</evidence>
<organism evidence="5">
    <name type="scientific">viral metagenome</name>
    <dbReference type="NCBI Taxonomy" id="1070528"/>
    <lineage>
        <taxon>unclassified sequences</taxon>
        <taxon>metagenomes</taxon>
        <taxon>organismal metagenomes</taxon>
    </lineage>
</organism>
<feature type="domain" description="AAA+ ATPase" evidence="4">
    <location>
        <begin position="41"/>
        <end position="170"/>
    </location>
</feature>
<dbReference type="EMBL" id="MN740091">
    <property type="protein sequence ID" value="QHT87531.1"/>
    <property type="molecule type" value="Genomic_DNA"/>
</dbReference>
<dbReference type="PANTHER" id="PTHR11669:SF20">
    <property type="entry name" value="REPLICATION FACTOR C SUBUNIT 4"/>
    <property type="match status" value="1"/>
</dbReference>
<protein>
    <recommendedName>
        <fullName evidence="4">AAA+ ATPase domain-containing protein</fullName>
    </recommendedName>
</protein>
<keyword evidence="2" id="KW-0547">Nucleotide-binding</keyword>
<dbReference type="GO" id="GO:0005663">
    <property type="term" value="C:DNA replication factor C complex"/>
    <property type="evidence" value="ECO:0007669"/>
    <property type="project" value="TreeGrafter"/>
</dbReference>
<dbReference type="GO" id="GO:0003689">
    <property type="term" value="F:DNA clamp loader activity"/>
    <property type="evidence" value="ECO:0007669"/>
    <property type="project" value="TreeGrafter"/>
</dbReference>
<evidence type="ECO:0000259" key="4">
    <source>
        <dbReference type="SMART" id="SM00382"/>
    </source>
</evidence>
<evidence type="ECO:0000313" key="5">
    <source>
        <dbReference type="EMBL" id="QHT87531.1"/>
    </source>
</evidence>
<keyword evidence="3" id="KW-0067">ATP-binding</keyword>
<dbReference type="GO" id="GO:0005524">
    <property type="term" value="F:ATP binding"/>
    <property type="evidence" value="ECO:0007669"/>
    <property type="project" value="UniProtKB-KW"/>
</dbReference>
<dbReference type="InterPro" id="IPR050238">
    <property type="entry name" value="DNA_Rep/Repair_Clamp_Loader"/>
</dbReference>
<dbReference type="GO" id="GO:0006281">
    <property type="term" value="P:DNA repair"/>
    <property type="evidence" value="ECO:0007669"/>
    <property type="project" value="TreeGrafter"/>
</dbReference>
<dbReference type="GO" id="GO:0006261">
    <property type="term" value="P:DNA-templated DNA replication"/>
    <property type="evidence" value="ECO:0007669"/>
    <property type="project" value="TreeGrafter"/>
</dbReference>
<dbReference type="CDD" id="cd00009">
    <property type="entry name" value="AAA"/>
    <property type="match status" value="1"/>
</dbReference>
<dbReference type="AlphaFoldDB" id="A0A6C0I3D9"/>
<proteinExistence type="predicted"/>
<dbReference type="SUPFAM" id="SSF52540">
    <property type="entry name" value="P-loop containing nucleoside triphosphate hydrolases"/>
    <property type="match status" value="1"/>
</dbReference>
<dbReference type="Pfam" id="PF00004">
    <property type="entry name" value="AAA"/>
    <property type="match status" value="1"/>
</dbReference>
<evidence type="ECO:0000256" key="3">
    <source>
        <dbReference type="ARBA" id="ARBA00022840"/>
    </source>
</evidence>
<evidence type="ECO:0000256" key="2">
    <source>
        <dbReference type="ARBA" id="ARBA00022741"/>
    </source>
</evidence>
<accession>A0A6C0I3D9</accession>
<dbReference type="SMART" id="SM00382">
    <property type="entry name" value="AAA"/>
    <property type="match status" value="1"/>
</dbReference>